<dbReference type="PRINTS" id="PR00722">
    <property type="entry name" value="CHYMOTRYPSIN"/>
</dbReference>
<evidence type="ECO:0000259" key="3">
    <source>
        <dbReference type="PROSITE" id="PS50240"/>
    </source>
</evidence>
<reference evidence="5" key="1">
    <citation type="submission" date="2016-10" db="EMBL/GenBank/DDBJ databases">
        <authorList>
            <person name="Varghese N."/>
            <person name="Submissions S."/>
        </authorList>
    </citation>
    <scope>NUCLEOTIDE SEQUENCE [LARGE SCALE GENOMIC DNA]</scope>
    <source>
        <strain evidence="5">CGMCC 4.5579</strain>
    </source>
</reference>
<dbReference type="EMBL" id="FOWW01000001">
    <property type="protein sequence ID" value="SFO92973.1"/>
    <property type="molecule type" value="Genomic_DNA"/>
</dbReference>
<evidence type="ECO:0000313" key="4">
    <source>
        <dbReference type="EMBL" id="SFO92973.1"/>
    </source>
</evidence>
<sequence length="300" mass="30792">MTLHSFVPRPSALWRALGVTALAAGLLAAAATPAAAINSYNAVPAPERTEVGALVATWDHDRDPGTPDRVDWVCSGTMVDADTFLTAAHCTTGWPEGARFFVSLAQDVQAGLDAAAERFPGDPAAVASAVGVGGVAHSDPGYPGNSADSHDIAVVEVPAGAMASRWSFTPATLPAAGALDRLGPRGLNGTPFTVVGYGTQEARRGPGGHTHPGGGMRMRAPVTFNALNKTWVRLAMTEPQGNGGACYGDSGGPNFATIDGARVLVSTTITGDVPCYATNVTYRLDTPGARAFLRPFVALP</sequence>
<protein>
    <submittedName>
        <fullName evidence="4">Trypsin</fullName>
    </submittedName>
</protein>
<dbReference type="AlphaFoldDB" id="A0A1I5L721"/>
<evidence type="ECO:0000256" key="2">
    <source>
        <dbReference type="SAM" id="SignalP"/>
    </source>
</evidence>
<dbReference type="InterPro" id="IPR018114">
    <property type="entry name" value="TRYPSIN_HIS"/>
</dbReference>
<dbReference type="GO" id="GO:0006508">
    <property type="term" value="P:proteolysis"/>
    <property type="evidence" value="ECO:0007669"/>
    <property type="project" value="InterPro"/>
</dbReference>
<feature type="chain" id="PRO_5011595800" evidence="2">
    <location>
        <begin position="37"/>
        <end position="300"/>
    </location>
</feature>
<name>A0A1I5L721_9PSEU</name>
<feature type="signal peptide" evidence="2">
    <location>
        <begin position="1"/>
        <end position="36"/>
    </location>
</feature>
<evidence type="ECO:0000313" key="5">
    <source>
        <dbReference type="Proteomes" id="UP000198727"/>
    </source>
</evidence>
<dbReference type="Gene3D" id="2.40.10.10">
    <property type="entry name" value="Trypsin-like serine proteases"/>
    <property type="match status" value="1"/>
</dbReference>
<proteinExistence type="predicted"/>
<dbReference type="RefSeq" id="WP_092526999.1">
    <property type="nucleotide sequence ID" value="NZ_FOWW01000001.1"/>
</dbReference>
<feature type="region of interest" description="Disordered" evidence="1">
    <location>
        <begin position="199"/>
        <end position="218"/>
    </location>
</feature>
<dbReference type="OrthoDB" id="3657335at2"/>
<dbReference type="PROSITE" id="PS00134">
    <property type="entry name" value="TRYPSIN_HIS"/>
    <property type="match status" value="1"/>
</dbReference>
<feature type="compositionally biased region" description="Gly residues" evidence="1">
    <location>
        <begin position="205"/>
        <end position="216"/>
    </location>
</feature>
<dbReference type="GO" id="GO:0004252">
    <property type="term" value="F:serine-type endopeptidase activity"/>
    <property type="evidence" value="ECO:0007669"/>
    <property type="project" value="InterPro"/>
</dbReference>
<dbReference type="Pfam" id="PF00089">
    <property type="entry name" value="Trypsin"/>
    <property type="match status" value="1"/>
</dbReference>
<keyword evidence="2" id="KW-0732">Signal</keyword>
<dbReference type="Proteomes" id="UP000198727">
    <property type="component" value="Unassembled WGS sequence"/>
</dbReference>
<feature type="domain" description="Peptidase S1" evidence="3">
    <location>
        <begin position="50"/>
        <end position="300"/>
    </location>
</feature>
<dbReference type="STRING" id="587909.SAMN05421810_101428"/>
<gene>
    <name evidence="4" type="ORF">SAMN05421810_101428</name>
</gene>
<dbReference type="InterPro" id="IPR001254">
    <property type="entry name" value="Trypsin_dom"/>
</dbReference>
<dbReference type="InterPro" id="IPR001314">
    <property type="entry name" value="Peptidase_S1A"/>
</dbReference>
<dbReference type="InterPro" id="IPR009003">
    <property type="entry name" value="Peptidase_S1_PA"/>
</dbReference>
<accession>A0A1I5L721</accession>
<keyword evidence="5" id="KW-1185">Reference proteome</keyword>
<dbReference type="SUPFAM" id="SSF50494">
    <property type="entry name" value="Trypsin-like serine proteases"/>
    <property type="match status" value="1"/>
</dbReference>
<evidence type="ECO:0000256" key="1">
    <source>
        <dbReference type="SAM" id="MobiDB-lite"/>
    </source>
</evidence>
<dbReference type="PROSITE" id="PS50240">
    <property type="entry name" value="TRYPSIN_DOM"/>
    <property type="match status" value="1"/>
</dbReference>
<organism evidence="4 5">
    <name type="scientific">Amycolatopsis arida</name>
    <dbReference type="NCBI Taxonomy" id="587909"/>
    <lineage>
        <taxon>Bacteria</taxon>
        <taxon>Bacillati</taxon>
        <taxon>Actinomycetota</taxon>
        <taxon>Actinomycetes</taxon>
        <taxon>Pseudonocardiales</taxon>
        <taxon>Pseudonocardiaceae</taxon>
        <taxon>Amycolatopsis</taxon>
    </lineage>
</organism>
<dbReference type="InterPro" id="IPR043504">
    <property type="entry name" value="Peptidase_S1_PA_chymotrypsin"/>
</dbReference>